<dbReference type="InterPro" id="IPR000702">
    <property type="entry name" value="Ribosomal_uL6-like"/>
</dbReference>
<name>A0A8A6KN56_9STRA</name>
<dbReference type="GO" id="GO:0005840">
    <property type="term" value="C:ribosome"/>
    <property type="evidence" value="ECO:0007669"/>
    <property type="project" value="UniProtKB-KW"/>
</dbReference>
<dbReference type="PROSITE" id="PS00525">
    <property type="entry name" value="RIBOSOMAL_L6_1"/>
    <property type="match status" value="1"/>
</dbReference>
<dbReference type="GO" id="GO:0019843">
    <property type="term" value="F:rRNA binding"/>
    <property type="evidence" value="ECO:0007669"/>
    <property type="project" value="InterPro"/>
</dbReference>
<dbReference type="InterPro" id="IPR020040">
    <property type="entry name" value="Ribosomal_uL6_a/b-dom"/>
</dbReference>
<dbReference type="InterPro" id="IPR019906">
    <property type="entry name" value="Ribosomal_uL6_bac-type"/>
</dbReference>
<dbReference type="PANTHER" id="PTHR11655">
    <property type="entry name" value="60S/50S RIBOSOMAL PROTEIN L6/L9"/>
    <property type="match status" value="1"/>
</dbReference>
<sequence>MKNISKKHIVKIPKHISVFYSEKNRIITVVGPLRKKSLKLKTRIVVSSKKKFIGVTSQPFQNMSLNEKKRLKVLQGTTVALLKQIFLEVSVLLCKKLKFVGVGYRAFLVKLANNTLLQFKLGYSHDIYFKIPSNITVFCLKSDKLFLSGSLYEYVSQIASLIRSYKMPEPYKGKGILYENETILLKEGKKV</sequence>
<keyword evidence="2 4" id="KW-0689">Ribosomal protein</keyword>
<evidence type="ECO:0000256" key="1">
    <source>
        <dbReference type="ARBA" id="ARBA00009356"/>
    </source>
</evidence>
<dbReference type="PRINTS" id="PR00059">
    <property type="entry name" value="RIBOSOMALL6"/>
</dbReference>
<keyword evidence="6" id="KW-0496">Mitochondrion</keyword>
<accession>A0A8A6KN56</accession>
<dbReference type="EMBL" id="MW417226">
    <property type="protein sequence ID" value="QTI83158.1"/>
    <property type="molecule type" value="Genomic_DNA"/>
</dbReference>
<organism evidence="6">
    <name type="scientific">Minutocellus polymorphus</name>
    <dbReference type="NCBI Taxonomy" id="265543"/>
    <lineage>
        <taxon>Eukaryota</taxon>
        <taxon>Sar</taxon>
        <taxon>Stramenopiles</taxon>
        <taxon>Ochrophyta</taxon>
        <taxon>Bacillariophyta</taxon>
        <taxon>Mediophyceae</taxon>
        <taxon>Cymatosirophycidae</taxon>
        <taxon>Cymatosirales</taxon>
        <taxon>Cymatosiraceae</taxon>
        <taxon>Minutocellus</taxon>
    </lineage>
</organism>
<geneLocation type="mitochondrion" evidence="6"/>
<dbReference type="GO" id="GO:0003735">
    <property type="term" value="F:structural constituent of ribosome"/>
    <property type="evidence" value="ECO:0007669"/>
    <property type="project" value="InterPro"/>
</dbReference>
<dbReference type="PIRSF" id="PIRSF002162">
    <property type="entry name" value="Ribosomal_L6"/>
    <property type="match status" value="1"/>
</dbReference>
<gene>
    <name evidence="6" type="primary">rpl6</name>
</gene>
<proteinExistence type="inferred from homology"/>
<keyword evidence="3 4" id="KW-0687">Ribonucleoprotein</keyword>
<comment type="similarity">
    <text evidence="1 4">Belongs to the universal ribosomal protein uL6 family.</text>
</comment>
<evidence type="ECO:0000256" key="4">
    <source>
        <dbReference type="RuleBase" id="RU003869"/>
    </source>
</evidence>
<dbReference type="GO" id="GO:0002181">
    <property type="term" value="P:cytoplasmic translation"/>
    <property type="evidence" value="ECO:0007669"/>
    <property type="project" value="TreeGrafter"/>
</dbReference>
<feature type="domain" description="Large ribosomal subunit protein uL6 alpha-beta" evidence="5">
    <location>
        <begin position="109"/>
        <end position="178"/>
    </location>
</feature>
<dbReference type="Pfam" id="PF00347">
    <property type="entry name" value="Ribosomal_L6"/>
    <property type="match status" value="1"/>
</dbReference>
<dbReference type="SUPFAM" id="SSF56053">
    <property type="entry name" value="Ribosomal protein L6"/>
    <property type="match status" value="1"/>
</dbReference>
<dbReference type="GeneID" id="69241696"/>
<evidence type="ECO:0000259" key="5">
    <source>
        <dbReference type="Pfam" id="PF00347"/>
    </source>
</evidence>
<dbReference type="Gene3D" id="3.90.930.12">
    <property type="entry name" value="Ribosomal protein L6, alpha-beta domain"/>
    <property type="match status" value="1"/>
</dbReference>
<dbReference type="GO" id="GO:1990904">
    <property type="term" value="C:ribonucleoprotein complex"/>
    <property type="evidence" value="ECO:0007669"/>
    <property type="project" value="UniProtKB-KW"/>
</dbReference>
<dbReference type="InterPro" id="IPR036789">
    <property type="entry name" value="Ribosomal_uL6-like_a/b-dom_sf"/>
</dbReference>
<evidence type="ECO:0000256" key="2">
    <source>
        <dbReference type="ARBA" id="ARBA00022980"/>
    </source>
</evidence>
<protein>
    <submittedName>
        <fullName evidence="6">Ribosomal protein L6</fullName>
    </submittedName>
</protein>
<evidence type="ECO:0000256" key="3">
    <source>
        <dbReference type="ARBA" id="ARBA00023274"/>
    </source>
</evidence>
<evidence type="ECO:0000313" key="6">
    <source>
        <dbReference type="EMBL" id="QTI83158.1"/>
    </source>
</evidence>
<dbReference type="RefSeq" id="YP_010242157.1">
    <property type="nucleotide sequence ID" value="NC_059933.1"/>
</dbReference>
<dbReference type="AlphaFoldDB" id="A0A8A6KN56"/>
<dbReference type="PANTHER" id="PTHR11655:SF14">
    <property type="entry name" value="LARGE RIBOSOMAL SUBUNIT PROTEIN UL6M"/>
    <property type="match status" value="1"/>
</dbReference>
<dbReference type="InterPro" id="IPR002358">
    <property type="entry name" value="Ribosomal_uL6_CS"/>
</dbReference>
<reference evidence="6" key="1">
    <citation type="submission" date="2020-12" db="EMBL/GenBank/DDBJ databases">
        <authorList>
            <person name="Xu Q."/>
            <person name="Chen N."/>
        </authorList>
    </citation>
    <scope>NUCLEOTIDE SEQUENCE</scope>
    <source>
        <strain evidence="6">CNS00095</strain>
    </source>
</reference>